<evidence type="ECO:0000256" key="3">
    <source>
        <dbReference type="SAM" id="Coils"/>
    </source>
</evidence>
<evidence type="ECO:0000259" key="4">
    <source>
        <dbReference type="SMART" id="SM00065"/>
    </source>
</evidence>
<dbReference type="InterPro" id="IPR050465">
    <property type="entry name" value="UPF0194_transport"/>
</dbReference>
<dbReference type="InterPro" id="IPR058792">
    <property type="entry name" value="Beta-barrel_RND_2"/>
</dbReference>
<dbReference type="KEGG" id="lcre:Pla8534_69340"/>
<dbReference type="SMART" id="SM00065">
    <property type="entry name" value="GAF"/>
    <property type="match status" value="1"/>
</dbReference>
<dbReference type="EMBL" id="CP036433">
    <property type="protein sequence ID" value="QDU99023.1"/>
    <property type="molecule type" value="Genomic_DNA"/>
</dbReference>
<feature type="coiled-coil region" evidence="3">
    <location>
        <begin position="458"/>
        <end position="485"/>
    </location>
</feature>
<organism evidence="5 6">
    <name type="scientific">Lignipirellula cremea</name>
    <dbReference type="NCBI Taxonomy" id="2528010"/>
    <lineage>
        <taxon>Bacteria</taxon>
        <taxon>Pseudomonadati</taxon>
        <taxon>Planctomycetota</taxon>
        <taxon>Planctomycetia</taxon>
        <taxon>Pirellulales</taxon>
        <taxon>Pirellulaceae</taxon>
        <taxon>Lignipirellula</taxon>
    </lineage>
</organism>
<evidence type="ECO:0000313" key="6">
    <source>
        <dbReference type="Proteomes" id="UP000317648"/>
    </source>
</evidence>
<proteinExistence type="predicted"/>
<dbReference type="Pfam" id="PF01590">
    <property type="entry name" value="GAF"/>
    <property type="match status" value="1"/>
</dbReference>
<gene>
    <name evidence="5" type="ORF">Pla8534_69340</name>
</gene>
<dbReference type="InterPro" id="IPR003018">
    <property type="entry name" value="GAF"/>
</dbReference>
<dbReference type="PANTHER" id="PTHR32347:SF23">
    <property type="entry name" value="BLL5650 PROTEIN"/>
    <property type="match status" value="1"/>
</dbReference>
<dbReference type="SUPFAM" id="SSF55781">
    <property type="entry name" value="GAF domain-like"/>
    <property type="match status" value="1"/>
</dbReference>
<keyword evidence="2 3" id="KW-0175">Coiled coil</keyword>
<dbReference type="Proteomes" id="UP000317648">
    <property type="component" value="Chromosome"/>
</dbReference>
<dbReference type="Gene3D" id="2.40.30.170">
    <property type="match status" value="1"/>
</dbReference>
<dbReference type="InterPro" id="IPR029016">
    <property type="entry name" value="GAF-like_dom_sf"/>
</dbReference>
<dbReference type="PANTHER" id="PTHR32347">
    <property type="entry name" value="EFFLUX SYSTEM COMPONENT YKNX-RELATED"/>
    <property type="match status" value="1"/>
</dbReference>
<dbReference type="OrthoDB" id="9806939at2"/>
<protein>
    <submittedName>
        <fullName evidence="5">Putative efflux pump membrane fusion protein</fullName>
    </submittedName>
</protein>
<dbReference type="Pfam" id="PF25954">
    <property type="entry name" value="Beta-barrel_RND_2"/>
    <property type="match status" value="1"/>
</dbReference>
<dbReference type="SUPFAM" id="SSF111369">
    <property type="entry name" value="HlyD-like secretion proteins"/>
    <property type="match status" value="1"/>
</dbReference>
<dbReference type="Gene3D" id="2.40.50.100">
    <property type="match status" value="1"/>
</dbReference>
<sequence length="620" mass="67907">MASGIVTDQLQSTKESALQELPGLRRLQREMLQLTTEARAQLDLVQGLLKILDGCAAPLAAFYFQRNAQGELAVVNRLRPTEEDRQSQRLARQLLAACQAACRAGEMEMRQQAAPARLLLAAPVFLCGPDPEGLGLVFAADQPPAQAALLTQMFASHLVLWHLLAGNRGSLTESRSAAAVVELQSRLLTAPDLRQACYTLAGELQTFLNCQRVAVGMRAPGGGRCRLIAVSQMAQFDSRSPTAQAMESAMDEAVLRQEATRWPPADEQQRHGALAHKKLSTLEEQQSVLSVPLIDDDQQAVGVLLILEKPTVTLDTAERFLLAAARPLAVSLAAVQRFVGGPFTRLRRASGKVVRTGKGKIALAGTLLLLGAMLLPLPHRVHCDCQLEPVTRRFVAAPFEGALEESLVKPGDLVRQGQLLARLDGRELRWKRASVSADHSQATKKRDAAQASRNYADQQIASLEIERLELELQLLDHRTANLEIRSPLDGIVASGDLERAEGAPLTMGQSLFEIAPLETMIVEVAIPDDQIASVIEGQPLDIRLDSYPGQSWRGETGRIHPRSEIRDDENVFIAETELDNSDGRLRPGMKGRARVQAGLQPLGWILFHKPWEYLVKKAAW</sequence>
<comment type="subcellular location">
    <subcellularLocation>
        <location evidence="1">Cell envelope</location>
    </subcellularLocation>
</comment>
<reference evidence="5 6" key="1">
    <citation type="submission" date="2019-02" db="EMBL/GenBank/DDBJ databases">
        <title>Deep-cultivation of Planctomycetes and their phenomic and genomic characterization uncovers novel biology.</title>
        <authorList>
            <person name="Wiegand S."/>
            <person name="Jogler M."/>
            <person name="Boedeker C."/>
            <person name="Pinto D."/>
            <person name="Vollmers J."/>
            <person name="Rivas-Marin E."/>
            <person name="Kohn T."/>
            <person name="Peeters S.H."/>
            <person name="Heuer A."/>
            <person name="Rast P."/>
            <person name="Oberbeckmann S."/>
            <person name="Bunk B."/>
            <person name="Jeske O."/>
            <person name="Meyerdierks A."/>
            <person name="Storesund J.E."/>
            <person name="Kallscheuer N."/>
            <person name="Luecker S."/>
            <person name="Lage O.M."/>
            <person name="Pohl T."/>
            <person name="Merkel B.J."/>
            <person name="Hornburger P."/>
            <person name="Mueller R.-W."/>
            <person name="Bruemmer F."/>
            <person name="Labrenz M."/>
            <person name="Spormann A.M."/>
            <person name="Op den Camp H."/>
            <person name="Overmann J."/>
            <person name="Amann R."/>
            <person name="Jetten M.S.M."/>
            <person name="Mascher T."/>
            <person name="Medema M.H."/>
            <person name="Devos D.P."/>
            <person name="Kaster A.-K."/>
            <person name="Ovreas L."/>
            <person name="Rohde M."/>
            <person name="Galperin M.Y."/>
            <person name="Jogler C."/>
        </authorList>
    </citation>
    <scope>NUCLEOTIDE SEQUENCE [LARGE SCALE GENOMIC DNA]</scope>
    <source>
        <strain evidence="5 6">Pla85_3_4</strain>
    </source>
</reference>
<dbReference type="Gene3D" id="3.30.450.40">
    <property type="match status" value="1"/>
</dbReference>
<keyword evidence="6" id="KW-1185">Reference proteome</keyword>
<evidence type="ECO:0000256" key="1">
    <source>
        <dbReference type="ARBA" id="ARBA00004196"/>
    </source>
</evidence>
<feature type="domain" description="GAF" evidence="4">
    <location>
        <begin position="192"/>
        <end position="342"/>
    </location>
</feature>
<dbReference type="AlphaFoldDB" id="A0A518E4M7"/>
<name>A0A518E4M7_9BACT</name>
<evidence type="ECO:0000313" key="5">
    <source>
        <dbReference type="EMBL" id="QDU99023.1"/>
    </source>
</evidence>
<accession>A0A518E4M7</accession>
<dbReference type="GO" id="GO:0030313">
    <property type="term" value="C:cell envelope"/>
    <property type="evidence" value="ECO:0007669"/>
    <property type="project" value="UniProtKB-SubCell"/>
</dbReference>
<evidence type="ECO:0000256" key="2">
    <source>
        <dbReference type="ARBA" id="ARBA00023054"/>
    </source>
</evidence>